<accession>A0A6J5P4D3</accession>
<reference evidence="1" key="1">
    <citation type="submission" date="2020-04" db="EMBL/GenBank/DDBJ databases">
        <authorList>
            <person name="Chiriac C."/>
            <person name="Salcher M."/>
            <person name="Ghai R."/>
            <person name="Kavagutti S V."/>
        </authorList>
    </citation>
    <scope>NUCLEOTIDE SEQUENCE</scope>
</reference>
<name>A0A6J5P4D3_9CAUD</name>
<organism evidence="1">
    <name type="scientific">uncultured Caudovirales phage</name>
    <dbReference type="NCBI Taxonomy" id="2100421"/>
    <lineage>
        <taxon>Viruses</taxon>
        <taxon>Duplodnaviria</taxon>
        <taxon>Heunggongvirae</taxon>
        <taxon>Uroviricota</taxon>
        <taxon>Caudoviricetes</taxon>
        <taxon>Peduoviridae</taxon>
        <taxon>Maltschvirus</taxon>
        <taxon>Maltschvirus maltsch</taxon>
    </lineage>
</organism>
<evidence type="ECO:0000313" key="1">
    <source>
        <dbReference type="EMBL" id="CAB4166273.1"/>
    </source>
</evidence>
<gene>
    <name evidence="1" type="ORF">UFOVP853_24</name>
</gene>
<proteinExistence type="predicted"/>
<dbReference type="EMBL" id="LR796791">
    <property type="protein sequence ID" value="CAB4166273.1"/>
    <property type="molecule type" value="Genomic_DNA"/>
</dbReference>
<sequence length="163" mass="16618">MAFTIRNAVIGVQAIATTDTTQRHPLGTIVTADDPTYFSGEFIYLKGLASTAVGSWVTYNMDDGSTTLLAANAIGPVAVAMSANVASQYGWYQIGGKAVGKALTGFLDNANVYATATAGSIDDAVVAGDRVKGAVGASAVDTPSTGLAEFEIARPFMDDAVAA</sequence>
<protein>
    <submittedName>
        <fullName evidence="1">Uncharacterized protein</fullName>
    </submittedName>
</protein>